<dbReference type="GO" id="GO:0008080">
    <property type="term" value="F:N-acetyltransferase activity"/>
    <property type="evidence" value="ECO:0007669"/>
    <property type="project" value="TreeGrafter"/>
</dbReference>
<dbReference type="SUPFAM" id="SSF52777">
    <property type="entry name" value="CoA-dependent acyltransferases"/>
    <property type="match status" value="2"/>
</dbReference>
<organism evidence="1 2">
    <name type="scientific">Diatrype stigma</name>
    <dbReference type="NCBI Taxonomy" id="117547"/>
    <lineage>
        <taxon>Eukaryota</taxon>
        <taxon>Fungi</taxon>
        <taxon>Dikarya</taxon>
        <taxon>Ascomycota</taxon>
        <taxon>Pezizomycotina</taxon>
        <taxon>Sordariomycetes</taxon>
        <taxon>Xylariomycetidae</taxon>
        <taxon>Xylariales</taxon>
        <taxon>Diatrypaceae</taxon>
        <taxon>Diatrype</taxon>
    </lineage>
</organism>
<dbReference type="Gene3D" id="3.30.559.30">
    <property type="entry name" value="Nonribosomal peptide synthetase, condensation domain"/>
    <property type="match status" value="1"/>
</dbReference>
<proteinExistence type="predicted"/>
<name>A0AAN9UTS3_9PEZI</name>
<evidence type="ECO:0000313" key="2">
    <source>
        <dbReference type="Proteomes" id="UP001320420"/>
    </source>
</evidence>
<protein>
    <submittedName>
        <fullName evidence="1">Alcohol acetyltransferase</fullName>
    </submittedName>
</protein>
<dbReference type="PANTHER" id="PTHR28037:SF1">
    <property type="entry name" value="ALCOHOL O-ACETYLTRANSFERASE 1-RELATED"/>
    <property type="match status" value="1"/>
</dbReference>
<keyword evidence="2" id="KW-1185">Reference proteome</keyword>
<dbReference type="InterPro" id="IPR052058">
    <property type="entry name" value="Alcohol_O-acetyltransferase"/>
</dbReference>
<accession>A0AAN9UTS3</accession>
<evidence type="ECO:0000313" key="1">
    <source>
        <dbReference type="EMBL" id="KAK7755100.1"/>
    </source>
</evidence>
<reference evidence="1 2" key="1">
    <citation type="submission" date="2024-02" db="EMBL/GenBank/DDBJ databases">
        <title>De novo assembly and annotation of 12 fungi associated with fruit tree decline syndrome in Ontario, Canada.</title>
        <authorList>
            <person name="Sulman M."/>
            <person name="Ellouze W."/>
            <person name="Ilyukhin E."/>
        </authorList>
    </citation>
    <scope>NUCLEOTIDE SEQUENCE [LARGE SCALE GENOMIC DNA]</scope>
    <source>
        <strain evidence="1 2">M11/M66-122</strain>
    </source>
</reference>
<gene>
    <name evidence="1" type="primary">ATF1_3</name>
    <name evidence="1" type="ORF">SLS62_002915</name>
</gene>
<dbReference type="InterPro" id="IPR010828">
    <property type="entry name" value="Atf2/Sli1-like"/>
</dbReference>
<comment type="caution">
    <text evidence="1">The sequence shown here is derived from an EMBL/GenBank/DDBJ whole genome shotgun (WGS) entry which is preliminary data.</text>
</comment>
<dbReference type="Proteomes" id="UP001320420">
    <property type="component" value="Unassembled WGS sequence"/>
</dbReference>
<dbReference type="PANTHER" id="PTHR28037">
    <property type="entry name" value="ALCOHOL O-ACETYLTRANSFERASE 1-RELATED"/>
    <property type="match status" value="1"/>
</dbReference>
<dbReference type="AlphaFoldDB" id="A0AAN9UTS3"/>
<dbReference type="EMBL" id="JAKJXP020000015">
    <property type="protein sequence ID" value="KAK7755100.1"/>
    <property type="molecule type" value="Genomic_DNA"/>
</dbReference>
<dbReference type="Pfam" id="PF07247">
    <property type="entry name" value="AATase"/>
    <property type="match status" value="1"/>
</dbReference>
<sequence length="531" mass="58196">MHTLGQYIGTVIACRYTIPRALAGPEHHEKLVEFFEYAIARTVLQHPLLQVGLVGAKSKKPAWTQLESIDFRKHIEWNATDNPAEFDLLRRKAVQFQLDTEFAELESQPGWRATVLRHYRGEPDFLEVIYSWNHANSDGMGGKIVHQTLLRELNEATTTTKNADGEPATPPPPPPPTFFQDRVLTLPPTIAEHFTPTQHQLAKYPLTADFLLKTLWRGALPRSLTSKRGTEAAWAPIRTSPYATQFRSFGIGAASLGRLLAACRRRGTTLTGLLHALCLASLASQLGAAEARAFEAGSALSMRRFLPARPPSRPWLVPDRTVGNLVSAMPHRFDADVVARIRGCMRDASTATSGLAPLLDEALENTVWEVAAAVRDELVARLEMGVRNDLTGVMKFVGDWHAQMKEAARKPREQSWIVTNLGVLDGCPSVPTGAVGQGDGTISDNHHKINSGKVEGTAEGERGGCGWSIDRAQFVLSAEVASAALMVSPLAVKGKDLVVSVSWQDCVMDSAFGEQFTANLERWCRQLGSET</sequence>